<dbReference type="EMBL" id="JANBUN010002708">
    <property type="protein sequence ID" value="KAJ2793883.1"/>
    <property type="molecule type" value="Genomic_DNA"/>
</dbReference>
<feature type="non-terminal residue" evidence="1">
    <location>
        <position position="1"/>
    </location>
</feature>
<feature type="non-terminal residue" evidence="1">
    <location>
        <position position="164"/>
    </location>
</feature>
<comment type="caution">
    <text evidence="1">The sequence shown here is derived from an EMBL/GenBank/DDBJ whole genome shotgun (WGS) entry which is preliminary data.</text>
</comment>
<reference evidence="1" key="1">
    <citation type="submission" date="2022-07" db="EMBL/GenBank/DDBJ databases">
        <title>Phylogenomic reconstructions and comparative analyses of Kickxellomycotina fungi.</title>
        <authorList>
            <person name="Reynolds N.K."/>
            <person name="Stajich J.E."/>
            <person name="Barry K."/>
            <person name="Grigoriev I.V."/>
            <person name="Crous P."/>
            <person name="Smith M.E."/>
        </authorList>
    </citation>
    <scope>NUCLEOTIDE SEQUENCE</scope>
    <source>
        <strain evidence="1">BCRC 34780</strain>
    </source>
</reference>
<keyword evidence="2" id="KW-1185">Reference proteome</keyword>
<gene>
    <name evidence="1" type="ORF">H4R21_005720</name>
</gene>
<dbReference type="Proteomes" id="UP001140087">
    <property type="component" value="Unassembled WGS sequence"/>
</dbReference>
<proteinExistence type="predicted"/>
<evidence type="ECO:0000313" key="2">
    <source>
        <dbReference type="Proteomes" id="UP001140087"/>
    </source>
</evidence>
<accession>A0ACC1KRR8</accession>
<name>A0ACC1KRR8_9FUNG</name>
<protein>
    <submittedName>
        <fullName evidence="1">Uncharacterized protein</fullName>
    </submittedName>
</protein>
<sequence>RQRRGRRARSHSVCGVQRRRAVGAHKVQRVPGARRGPQAARARRRAGPRRARVRRADPLREGPGPRQGRGAARAQVARPARVRPRVPAGHLDAVCHPRDIQRPGLGRVVPEPRRRPPRARPAPQERARNHRPRGPHHRRALHRLHRQAPRGPPAPPDAGGSRSL</sequence>
<evidence type="ECO:0000313" key="1">
    <source>
        <dbReference type="EMBL" id="KAJ2793883.1"/>
    </source>
</evidence>
<organism evidence="1 2">
    <name type="scientific">Coemansia helicoidea</name>
    <dbReference type="NCBI Taxonomy" id="1286919"/>
    <lineage>
        <taxon>Eukaryota</taxon>
        <taxon>Fungi</taxon>
        <taxon>Fungi incertae sedis</taxon>
        <taxon>Zoopagomycota</taxon>
        <taxon>Kickxellomycotina</taxon>
        <taxon>Kickxellomycetes</taxon>
        <taxon>Kickxellales</taxon>
        <taxon>Kickxellaceae</taxon>
        <taxon>Coemansia</taxon>
    </lineage>
</organism>